<keyword evidence="3 6" id="KW-0560">Oxidoreductase</keyword>
<organism evidence="7">
    <name type="scientific">Tanacetum cinerariifolium</name>
    <name type="common">Dalmatian daisy</name>
    <name type="synonym">Chrysanthemum cinerariifolium</name>
    <dbReference type="NCBI Taxonomy" id="118510"/>
    <lineage>
        <taxon>Eukaryota</taxon>
        <taxon>Viridiplantae</taxon>
        <taxon>Streptophyta</taxon>
        <taxon>Embryophyta</taxon>
        <taxon>Tracheophyta</taxon>
        <taxon>Spermatophyta</taxon>
        <taxon>Magnoliopsida</taxon>
        <taxon>eudicotyledons</taxon>
        <taxon>Gunneridae</taxon>
        <taxon>Pentapetalae</taxon>
        <taxon>asterids</taxon>
        <taxon>campanulids</taxon>
        <taxon>Asterales</taxon>
        <taxon>Asteraceae</taxon>
        <taxon>Asteroideae</taxon>
        <taxon>Anthemideae</taxon>
        <taxon>Anthemidinae</taxon>
        <taxon>Tanacetum</taxon>
    </lineage>
</organism>
<dbReference type="PROSITE" id="PS00086">
    <property type="entry name" value="CYTOCHROME_P450"/>
    <property type="match status" value="1"/>
</dbReference>
<dbReference type="GO" id="GO:0020037">
    <property type="term" value="F:heme binding"/>
    <property type="evidence" value="ECO:0007669"/>
    <property type="project" value="InterPro"/>
</dbReference>
<evidence type="ECO:0000256" key="6">
    <source>
        <dbReference type="RuleBase" id="RU000461"/>
    </source>
</evidence>
<reference evidence="7" key="1">
    <citation type="journal article" date="2019" name="Sci. Rep.">
        <title>Draft genome of Tanacetum cinerariifolium, the natural source of mosquito coil.</title>
        <authorList>
            <person name="Yamashiro T."/>
            <person name="Shiraishi A."/>
            <person name="Satake H."/>
            <person name="Nakayama K."/>
        </authorList>
    </citation>
    <scope>NUCLEOTIDE SEQUENCE</scope>
</reference>
<dbReference type="SUPFAM" id="SSF48264">
    <property type="entry name" value="Cytochrome P450"/>
    <property type="match status" value="1"/>
</dbReference>
<evidence type="ECO:0000256" key="2">
    <source>
        <dbReference type="ARBA" id="ARBA00022723"/>
    </source>
</evidence>
<dbReference type="GO" id="GO:0016114">
    <property type="term" value="P:terpenoid biosynthetic process"/>
    <property type="evidence" value="ECO:0007669"/>
    <property type="project" value="UniProtKB-UniPathway"/>
</dbReference>
<dbReference type="UniPathway" id="UPA00213"/>
<dbReference type="InterPro" id="IPR017972">
    <property type="entry name" value="Cyt_P450_CS"/>
</dbReference>
<proteinExistence type="inferred from homology"/>
<protein>
    <submittedName>
        <fullName evidence="7">Cytochrome P450</fullName>
    </submittedName>
</protein>
<dbReference type="PRINTS" id="PR00463">
    <property type="entry name" value="EP450I"/>
</dbReference>
<dbReference type="InterPro" id="IPR001128">
    <property type="entry name" value="Cyt_P450"/>
</dbReference>
<keyword evidence="5 6" id="KW-0503">Monooxygenase</keyword>
<evidence type="ECO:0000313" key="7">
    <source>
        <dbReference type="EMBL" id="GFD21718.1"/>
    </source>
</evidence>
<comment type="similarity">
    <text evidence="6">Belongs to the cytochrome P450 family.</text>
</comment>
<dbReference type="GO" id="GO:0005506">
    <property type="term" value="F:iron ion binding"/>
    <property type="evidence" value="ECO:0007669"/>
    <property type="project" value="InterPro"/>
</dbReference>
<dbReference type="PANTHER" id="PTHR47947">
    <property type="entry name" value="CYTOCHROME P450 82C3-RELATED"/>
    <property type="match status" value="1"/>
</dbReference>
<dbReference type="Gene3D" id="1.10.630.10">
    <property type="entry name" value="Cytochrome P450"/>
    <property type="match status" value="1"/>
</dbReference>
<evidence type="ECO:0000256" key="3">
    <source>
        <dbReference type="ARBA" id="ARBA00023002"/>
    </source>
</evidence>
<keyword evidence="2 6" id="KW-0479">Metal-binding</keyword>
<dbReference type="InterPro" id="IPR002401">
    <property type="entry name" value="Cyt_P450_E_grp-I"/>
</dbReference>
<dbReference type="PANTHER" id="PTHR47947:SF43">
    <property type="entry name" value="CYTOCHROME P450-RELATED"/>
    <property type="match status" value="1"/>
</dbReference>
<comment type="caution">
    <text evidence="7">The sequence shown here is derived from an EMBL/GenBank/DDBJ whole genome shotgun (WGS) entry which is preliminary data.</text>
</comment>
<dbReference type="EMBL" id="BKCJ011331739">
    <property type="protein sequence ID" value="GFD21718.1"/>
    <property type="molecule type" value="Genomic_DNA"/>
</dbReference>
<dbReference type="InterPro" id="IPR036396">
    <property type="entry name" value="Cyt_P450_sf"/>
</dbReference>
<accession>A0A699UKC9</accession>
<evidence type="ECO:0000256" key="1">
    <source>
        <dbReference type="ARBA" id="ARBA00022617"/>
    </source>
</evidence>
<evidence type="ECO:0000256" key="5">
    <source>
        <dbReference type="ARBA" id="ARBA00023033"/>
    </source>
</evidence>
<keyword evidence="1 6" id="KW-0349">Heme</keyword>
<name>A0A699UKC9_TANCI</name>
<gene>
    <name evidence="7" type="ORF">Tci_893687</name>
</gene>
<dbReference type="AlphaFoldDB" id="A0A699UKC9"/>
<keyword evidence="4 6" id="KW-0408">Iron</keyword>
<evidence type="ECO:0000256" key="4">
    <source>
        <dbReference type="ARBA" id="ARBA00023004"/>
    </source>
</evidence>
<dbReference type="GO" id="GO:0016705">
    <property type="term" value="F:oxidoreductase activity, acting on paired donors, with incorporation or reduction of molecular oxygen"/>
    <property type="evidence" value="ECO:0007669"/>
    <property type="project" value="InterPro"/>
</dbReference>
<dbReference type="Pfam" id="PF00067">
    <property type="entry name" value="p450"/>
    <property type="match status" value="1"/>
</dbReference>
<sequence>DIDYQGQKYEYLPFGSGRRMCPGASFALKTLHFTLASVLQGFEIAKPSKDPIHANESVGLTDIEDLPLEVILSPRLSIDMYHYANQ</sequence>
<feature type="non-terminal residue" evidence="7">
    <location>
        <position position="1"/>
    </location>
</feature>
<dbReference type="InterPro" id="IPR050651">
    <property type="entry name" value="Plant_Cytochrome_P450_Monoox"/>
</dbReference>
<dbReference type="GO" id="GO:0004497">
    <property type="term" value="F:monooxygenase activity"/>
    <property type="evidence" value="ECO:0007669"/>
    <property type="project" value="UniProtKB-KW"/>
</dbReference>